<dbReference type="PANTHER" id="PTHR31499">
    <property type="entry name" value="MYB FAMILY TRANSCRIPTION FACTOR PHL11"/>
    <property type="match status" value="1"/>
</dbReference>
<organism evidence="2 3">
    <name type="scientific">Genlisea aurea</name>
    <dbReference type="NCBI Taxonomy" id="192259"/>
    <lineage>
        <taxon>Eukaryota</taxon>
        <taxon>Viridiplantae</taxon>
        <taxon>Streptophyta</taxon>
        <taxon>Embryophyta</taxon>
        <taxon>Tracheophyta</taxon>
        <taxon>Spermatophyta</taxon>
        <taxon>Magnoliopsida</taxon>
        <taxon>eudicotyledons</taxon>
        <taxon>Gunneridae</taxon>
        <taxon>Pentapetalae</taxon>
        <taxon>asterids</taxon>
        <taxon>lamiids</taxon>
        <taxon>Lamiales</taxon>
        <taxon>Lentibulariaceae</taxon>
        <taxon>Genlisea</taxon>
    </lineage>
</organism>
<evidence type="ECO:0000259" key="1">
    <source>
        <dbReference type="Pfam" id="PF14379"/>
    </source>
</evidence>
<dbReference type="EMBL" id="AUSU01007168">
    <property type="protein sequence ID" value="EPS60981.1"/>
    <property type="molecule type" value="Genomic_DNA"/>
</dbReference>
<evidence type="ECO:0000313" key="3">
    <source>
        <dbReference type="Proteomes" id="UP000015453"/>
    </source>
</evidence>
<evidence type="ECO:0000313" key="2">
    <source>
        <dbReference type="EMBL" id="EPS60981.1"/>
    </source>
</evidence>
<accession>S8C9F6</accession>
<dbReference type="AlphaFoldDB" id="S8C9F6"/>
<gene>
    <name evidence="2" type="ORF">M569_13819</name>
</gene>
<dbReference type="InterPro" id="IPR025756">
    <property type="entry name" value="Myb_CC_LHEQLE"/>
</dbReference>
<protein>
    <recommendedName>
        <fullName evidence="1">MYB-CC type transcription factor LHEQLE-containing domain-containing protein</fullName>
    </recommendedName>
</protein>
<dbReference type="Pfam" id="PF14379">
    <property type="entry name" value="Myb_CC_LHEQLE"/>
    <property type="match status" value="1"/>
</dbReference>
<dbReference type="InterPro" id="IPR046955">
    <property type="entry name" value="PHR1-like"/>
</dbReference>
<dbReference type="Proteomes" id="UP000015453">
    <property type="component" value="Unassembled WGS sequence"/>
</dbReference>
<comment type="caution">
    <text evidence="2">The sequence shown here is derived from an EMBL/GenBank/DDBJ whole genome shotgun (WGS) entry which is preliminary data.</text>
</comment>
<dbReference type="PANTHER" id="PTHR31499:SF80">
    <property type="entry name" value="HTH MYB-TYPE DOMAIN-CONTAINING PROTEIN"/>
    <property type="match status" value="1"/>
</dbReference>
<dbReference type="OrthoDB" id="1660006at2759"/>
<proteinExistence type="predicted"/>
<dbReference type="GO" id="GO:0003700">
    <property type="term" value="F:DNA-binding transcription factor activity"/>
    <property type="evidence" value="ECO:0007669"/>
    <property type="project" value="InterPro"/>
</dbReference>
<reference evidence="2 3" key="1">
    <citation type="journal article" date="2013" name="BMC Genomics">
        <title>The miniature genome of a carnivorous plant Genlisea aurea contains a low number of genes and short non-coding sequences.</title>
        <authorList>
            <person name="Leushkin E.V."/>
            <person name="Sutormin R.A."/>
            <person name="Nabieva E.R."/>
            <person name="Penin A.A."/>
            <person name="Kondrashov A.S."/>
            <person name="Logacheva M.D."/>
        </authorList>
    </citation>
    <scope>NUCLEOTIDE SEQUENCE [LARGE SCALE GENOMIC DNA]</scope>
</reference>
<keyword evidence="3" id="KW-1185">Reference proteome</keyword>
<name>S8C9F6_9LAMI</name>
<sequence>MISSLTDRFFWFKNRGIDISEALRLQIEVQKRLHEQLEIQRSLQLRIEEQGKYLQMMFERRQCKSGIIDLPKIEAAPSDDD</sequence>
<feature type="domain" description="MYB-CC type transcription factor LHEQLE-containing" evidence="1">
    <location>
        <begin position="18"/>
        <end position="62"/>
    </location>
</feature>